<keyword evidence="1" id="KW-0812">Transmembrane</keyword>
<sequence length="106" mass="11763">MKFSNCKVSREFTCGISGSKETFSILSNCIINLEVSTFLGSFRNFSKYSISSLLVISFFLFESVGWSFSLWPSALLPVSLLLLIMAFSIWLDSASVCSSCLVFTIL</sequence>
<dbReference type="AlphaFoldDB" id="A0A8D9DPN1"/>
<name>A0A8D9DPN1_9HEMI</name>
<keyword evidence="1" id="KW-1133">Transmembrane helix</keyword>
<dbReference type="EMBL" id="HBUF01369136">
    <property type="protein sequence ID" value="CAG6725204.1"/>
    <property type="molecule type" value="Transcribed_RNA"/>
</dbReference>
<keyword evidence="1" id="KW-0472">Membrane</keyword>
<dbReference type="EMBL" id="HBUF01223152">
    <property type="protein sequence ID" value="CAG6670347.1"/>
    <property type="molecule type" value="Transcribed_RNA"/>
</dbReference>
<dbReference type="EMBL" id="HBUF01223154">
    <property type="protein sequence ID" value="CAG6670350.1"/>
    <property type="molecule type" value="Transcribed_RNA"/>
</dbReference>
<dbReference type="EMBL" id="HBUF01223151">
    <property type="protein sequence ID" value="CAG6670345.1"/>
    <property type="molecule type" value="Transcribed_RNA"/>
</dbReference>
<accession>A0A8D9DPN1</accession>
<proteinExistence type="predicted"/>
<organism evidence="2">
    <name type="scientific">Cacopsylla melanoneura</name>
    <dbReference type="NCBI Taxonomy" id="428564"/>
    <lineage>
        <taxon>Eukaryota</taxon>
        <taxon>Metazoa</taxon>
        <taxon>Ecdysozoa</taxon>
        <taxon>Arthropoda</taxon>
        <taxon>Hexapoda</taxon>
        <taxon>Insecta</taxon>
        <taxon>Pterygota</taxon>
        <taxon>Neoptera</taxon>
        <taxon>Paraneoptera</taxon>
        <taxon>Hemiptera</taxon>
        <taxon>Sternorrhyncha</taxon>
        <taxon>Psylloidea</taxon>
        <taxon>Psyllidae</taxon>
        <taxon>Psyllinae</taxon>
        <taxon>Cacopsylla</taxon>
    </lineage>
</organism>
<reference evidence="2" key="1">
    <citation type="submission" date="2021-05" db="EMBL/GenBank/DDBJ databases">
        <authorList>
            <person name="Alioto T."/>
            <person name="Alioto T."/>
            <person name="Gomez Garrido J."/>
        </authorList>
    </citation>
    <scope>NUCLEOTIDE SEQUENCE</scope>
</reference>
<dbReference type="EMBL" id="HBUF01223153">
    <property type="protein sequence ID" value="CAG6670349.1"/>
    <property type="molecule type" value="Transcribed_RNA"/>
</dbReference>
<protein>
    <submittedName>
        <fullName evidence="2">Uncharacterized protein</fullName>
    </submittedName>
</protein>
<dbReference type="EMBL" id="HBUF01563596">
    <property type="protein sequence ID" value="CAG6763532.1"/>
    <property type="molecule type" value="Transcribed_RNA"/>
</dbReference>
<feature type="transmembrane region" description="Helical" evidence="1">
    <location>
        <begin position="80"/>
        <end position="105"/>
    </location>
</feature>
<dbReference type="EMBL" id="HBUF01369135">
    <property type="protein sequence ID" value="CAG6725202.1"/>
    <property type="molecule type" value="Transcribed_RNA"/>
</dbReference>
<evidence type="ECO:0000313" key="2">
    <source>
        <dbReference type="EMBL" id="CAG6725204.1"/>
    </source>
</evidence>
<dbReference type="EMBL" id="HBUF01563595">
    <property type="protein sequence ID" value="CAG6763529.1"/>
    <property type="molecule type" value="Transcribed_RNA"/>
</dbReference>
<feature type="transmembrane region" description="Helical" evidence="1">
    <location>
        <begin position="48"/>
        <end position="68"/>
    </location>
</feature>
<evidence type="ECO:0000256" key="1">
    <source>
        <dbReference type="SAM" id="Phobius"/>
    </source>
</evidence>